<dbReference type="PANTHER" id="PTHR40547:SF1">
    <property type="entry name" value="SLL0298 PROTEIN"/>
    <property type="match status" value="1"/>
</dbReference>
<organism evidence="3 4">
    <name type="scientific">Aquibaculum arenosum</name>
    <dbReference type="NCBI Taxonomy" id="3032591"/>
    <lineage>
        <taxon>Bacteria</taxon>
        <taxon>Pseudomonadati</taxon>
        <taxon>Pseudomonadota</taxon>
        <taxon>Alphaproteobacteria</taxon>
        <taxon>Rhodospirillales</taxon>
        <taxon>Rhodovibrionaceae</taxon>
        <taxon>Aquibaculum</taxon>
    </lineage>
</organism>
<dbReference type="InterPro" id="IPR018639">
    <property type="entry name" value="DUF2062"/>
</dbReference>
<evidence type="ECO:0000313" key="4">
    <source>
        <dbReference type="Proteomes" id="UP001215503"/>
    </source>
</evidence>
<evidence type="ECO:0000259" key="2">
    <source>
        <dbReference type="Pfam" id="PF09835"/>
    </source>
</evidence>
<dbReference type="PANTHER" id="PTHR40547">
    <property type="entry name" value="SLL0298 PROTEIN"/>
    <property type="match status" value="1"/>
</dbReference>
<keyword evidence="1" id="KW-1133">Transmembrane helix</keyword>
<proteinExistence type="predicted"/>
<keyword evidence="1" id="KW-0472">Membrane</keyword>
<evidence type="ECO:0000256" key="1">
    <source>
        <dbReference type="SAM" id="Phobius"/>
    </source>
</evidence>
<dbReference type="RefSeq" id="WP_275819990.1">
    <property type="nucleotide sequence ID" value="NZ_JARHUD010000002.1"/>
</dbReference>
<dbReference type="Proteomes" id="UP001215503">
    <property type="component" value="Unassembled WGS sequence"/>
</dbReference>
<reference evidence="3 4" key="1">
    <citation type="submission" date="2023-03" db="EMBL/GenBank/DDBJ databases">
        <title>Fodinicurvata sp. CAU 1616 isolated from sea sendiment.</title>
        <authorList>
            <person name="Kim W."/>
        </authorList>
    </citation>
    <scope>NUCLEOTIDE SEQUENCE [LARGE SCALE GENOMIC DNA]</scope>
    <source>
        <strain evidence="3 4">CAU 1616</strain>
    </source>
</reference>
<feature type="domain" description="DUF2062" evidence="2">
    <location>
        <begin position="27"/>
        <end position="170"/>
    </location>
</feature>
<keyword evidence="1" id="KW-0812">Transmembrane</keyword>
<dbReference type="Pfam" id="PF09835">
    <property type="entry name" value="DUF2062"/>
    <property type="match status" value="1"/>
</dbReference>
<dbReference type="EMBL" id="JARHUD010000002">
    <property type="protein sequence ID" value="MDF2094989.1"/>
    <property type="molecule type" value="Genomic_DNA"/>
</dbReference>
<gene>
    <name evidence="3" type="ORF">P2G67_03255</name>
</gene>
<feature type="transmembrane region" description="Helical" evidence="1">
    <location>
        <begin position="44"/>
        <end position="67"/>
    </location>
</feature>
<accession>A0ABT5YL49</accession>
<sequence length="193" mass="21992">MLFKRRNKQPLLHRLRAAAWPRPGWRRSARYAAHRLSRLPATPYRIAAGFACGAAISFTPLIGMHFFGGALLAMLVRGNVLASALGTAVGNPWTFPFIWAWTFAFGRWLVGHAREIETLPQHLSMRYIFDNPNEVFFPMLVGSLPTAIVVWFGVFFAVQRLVSGYQRARRLRLLRSKRRAKLSRFRRGGGPRT</sequence>
<comment type="caution">
    <text evidence="3">The sequence shown here is derived from an EMBL/GenBank/DDBJ whole genome shotgun (WGS) entry which is preliminary data.</text>
</comment>
<evidence type="ECO:0000313" key="3">
    <source>
        <dbReference type="EMBL" id="MDF2094989.1"/>
    </source>
</evidence>
<feature type="transmembrane region" description="Helical" evidence="1">
    <location>
        <begin position="135"/>
        <end position="162"/>
    </location>
</feature>
<protein>
    <submittedName>
        <fullName evidence="3">DUF2062 domain-containing protein</fullName>
    </submittedName>
</protein>
<keyword evidence="4" id="KW-1185">Reference proteome</keyword>
<name>A0ABT5YL49_9PROT</name>